<name>A0ACC2T2S0_9FUNG</name>
<comment type="caution">
    <text evidence="1">The sequence shown here is derived from an EMBL/GenBank/DDBJ whole genome shotgun (WGS) entry which is preliminary data.</text>
</comment>
<evidence type="ECO:0000313" key="2">
    <source>
        <dbReference type="Proteomes" id="UP001165960"/>
    </source>
</evidence>
<dbReference type="EMBL" id="QTSX02003671">
    <property type="protein sequence ID" value="KAJ9068963.1"/>
    <property type="molecule type" value="Genomic_DNA"/>
</dbReference>
<dbReference type="Proteomes" id="UP001165960">
    <property type="component" value="Unassembled WGS sequence"/>
</dbReference>
<sequence>MDSFQYLPASSVVVVFSNEKWTDAETWALLRVLVSVRSAFQNIRKNPGLWSFISFQLSLQGVFRSDEKCRNRWKVLVAKYKRCCGELVHTGQSSALFEFFIPVQHLLSSQLKFINNSLVRTFKNGSKIQIATRDKELVPIRKLGPRKPRPYLDSIWQPSL</sequence>
<gene>
    <name evidence="1" type="ORF">DSO57_1023296</name>
</gene>
<reference evidence="1" key="1">
    <citation type="submission" date="2022-04" db="EMBL/GenBank/DDBJ databases">
        <title>Genome of the entomopathogenic fungus Entomophthora muscae.</title>
        <authorList>
            <person name="Elya C."/>
            <person name="Lovett B.R."/>
            <person name="Lee E."/>
            <person name="Macias A.M."/>
            <person name="Hajek A.E."/>
            <person name="De Bivort B.L."/>
            <person name="Kasson M.T."/>
            <person name="De Fine Licht H.H."/>
            <person name="Stajich J.E."/>
        </authorList>
    </citation>
    <scope>NUCLEOTIDE SEQUENCE</scope>
    <source>
        <strain evidence="1">Berkeley</strain>
    </source>
</reference>
<proteinExistence type="predicted"/>
<organism evidence="1 2">
    <name type="scientific">Entomophthora muscae</name>
    <dbReference type="NCBI Taxonomy" id="34485"/>
    <lineage>
        <taxon>Eukaryota</taxon>
        <taxon>Fungi</taxon>
        <taxon>Fungi incertae sedis</taxon>
        <taxon>Zoopagomycota</taxon>
        <taxon>Entomophthoromycotina</taxon>
        <taxon>Entomophthoromycetes</taxon>
        <taxon>Entomophthorales</taxon>
        <taxon>Entomophthoraceae</taxon>
        <taxon>Entomophthora</taxon>
    </lineage>
</organism>
<keyword evidence="2" id="KW-1185">Reference proteome</keyword>
<accession>A0ACC2T2S0</accession>
<evidence type="ECO:0000313" key="1">
    <source>
        <dbReference type="EMBL" id="KAJ9068963.1"/>
    </source>
</evidence>
<protein>
    <submittedName>
        <fullName evidence="1">Uncharacterized protein</fullName>
    </submittedName>
</protein>